<dbReference type="AlphaFoldDB" id="A0A166IH78"/>
<protein>
    <recommendedName>
        <fullName evidence="3">Protein kinase domain-containing protein</fullName>
    </recommendedName>
</protein>
<keyword evidence="2" id="KW-1185">Reference proteome</keyword>
<proteinExistence type="predicted"/>
<evidence type="ECO:0008006" key="3">
    <source>
        <dbReference type="Google" id="ProtNLM"/>
    </source>
</evidence>
<evidence type="ECO:0000313" key="1">
    <source>
        <dbReference type="EMBL" id="KZP19817.1"/>
    </source>
</evidence>
<dbReference type="STRING" id="436010.A0A166IH78"/>
<reference evidence="1 2" key="1">
    <citation type="journal article" date="2016" name="Mol. Biol. Evol.">
        <title>Comparative Genomics of Early-Diverging Mushroom-Forming Fungi Provides Insights into the Origins of Lignocellulose Decay Capabilities.</title>
        <authorList>
            <person name="Nagy L.G."/>
            <person name="Riley R."/>
            <person name="Tritt A."/>
            <person name="Adam C."/>
            <person name="Daum C."/>
            <person name="Floudas D."/>
            <person name="Sun H."/>
            <person name="Yadav J.S."/>
            <person name="Pangilinan J."/>
            <person name="Larsson K.H."/>
            <person name="Matsuura K."/>
            <person name="Barry K."/>
            <person name="Labutti K."/>
            <person name="Kuo R."/>
            <person name="Ohm R.A."/>
            <person name="Bhattacharya S.S."/>
            <person name="Shirouzu T."/>
            <person name="Yoshinaga Y."/>
            <person name="Martin F.M."/>
            <person name="Grigoriev I.V."/>
            <person name="Hibbett D.S."/>
        </authorList>
    </citation>
    <scope>NUCLEOTIDE SEQUENCE [LARGE SCALE GENOMIC DNA]</scope>
    <source>
        <strain evidence="1 2">CBS 109695</strain>
    </source>
</reference>
<gene>
    <name evidence="1" type="ORF">FIBSPDRAFT_862305</name>
</gene>
<name>A0A166IH78_9AGAM</name>
<dbReference type="EMBL" id="KV417560">
    <property type="protein sequence ID" value="KZP19817.1"/>
    <property type="molecule type" value="Genomic_DNA"/>
</dbReference>
<sequence>MPPLHDPVPLGAVVPQFYGYYVPETQTEGPSTEMPYLSPIMLLENCGIPVDPDTLDEDDIDECSSLFYRLHEAGYVHNSIATRNIVVQPGPLSELPEKRGMGSTKSFRLIDFGRTERVQSGLERGEEEMQTQKLFRSGLFKH</sequence>
<evidence type="ECO:0000313" key="2">
    <source>
        <dbReference type="Proteomes" id="UP000076532"/>
    </source>
</evidence>
<accession>A0A166IH78</accession>
<organism evidence="1 2">
    <name type="scientific">Athelia psychrophila</name>
    <dbReference type="NCBI Taxonomy" id="1759441"/>
    <lineage>
        <taxon>Eukaryota</taxon>
        <taxon>Fungi</taxon>
        <taxon>Dikarya</taxon>
        <taxon>Basidiomycota</taxon>
        <taxon>Agaricomycotina</taxon>
        <taxon>Agaricomycetes</taxon>
        <taxon>Agaricomycetidae</taxon>
        <taxon>Atheliales</taxon>
        <taxon>Atheliaceae</taxon>
        <taxon>Athelia</taxon>
    </lineage>
</organism>
<dbReference type="Proteomes" id="UP000076532">
    <property type="component" value="Unassembled WGS sequence"/>
</dbReference>
<dbReference type="OrthoDB" id="5327923at2759"/>